<accession>A0A9W9CG85</accession>
<proteinExistence type="predicted"/>
<feature type="region of interest" description="Disordered" evidence="1">
    <location>
        <begin position="1"/>
        <end position="28"/>
    </location>
</feature>
<dbReference type="EMBL" id="JAPEUX010000001">
    <property type="protein sequence ID" value="KAJ4360439.1"/>
    <property type="molecule type" value="Genomic_DNA"/>
</dbReference>
<protein>
    <submittedName>
        <fullName evidence="2">Uncharacterized protein</fullName>
    </submittedName>
</protein>
<sequence length="281" mass="31340">MAAPVPPPMPMAPPPPPSPPYKPTRSRDLRIPDDEYKEASAPADLIPVRYSGESLLDTGRVVRITPFKRNVLVTTHRAQIADFEEAKWMIQHGATDVWYQKPKRSWLRQQETLEASGQDTEELQALDNARPVSLETPRIWASSALVTPTDDDIFDCTAGHTIDDAFSGACPICTDEKSEALDGTPLIYYVVLSTCQASEPFIHGAHFNGRQIYRLIRCGSRDAAVAEAFYASGVNGWSAAFSCVMRADNELEGSEEKIKRVDELWMLGEEDEEDDCTRVFF</sequence>
<organism evidence="2 3">
    <name type="scientific">Didymosphaeria variabile</name>
    <dbReference type="NCBI Taxonomy" id="1932322"/>
    <lineage>
        <taxon>Eukaryota</taxon>
        <taxon>Fungi</taxon>
        <taxon>Dikarya</taxon>
        <taxon>Ascomycota</taxon>
        <taxon>Pezizomycotina</taxon>
        <taxon>Dothideomycetes</taxon>
        <taxon>Pleosporomycetidae</taxon>
        <taxon>Pleosporales</taxon>
        <taxon>Massarineae</taxon>
        <taxon>Didymosphaeriaceae</taxon>
        <taxon>Didymosphaeria</taxon>
    </lineage>
</organism>
<dbReference type="Proteomes" id="UP001140513">
    <property type="component" value="Unassembled WGS sequence"/>
</dbReference>
<evidence type="ECO:0000313" key="3">
    <source>
        <dbReference type="Proteomes" id="UP001140513"/>
    </source>
</evidence>
<evidence type="ECO:0000313" key="2">
    <source>
        <dbReference type="EMBL" id="KAJ4360439.1"/>
    </source>
</evidence>
<dbReference type="RefSeq" id="XP_056076641.1">
    <property type="nucleotide sequence ID" value="XM_056209819.1"/>
</dbReference>
<feature type="compositionally biased region" description="Pro residues" evidence="1">
    <location>
        <begin position="1"/>
        <end position="22"/>
    </location>
</feature>
<keyword evidence="3" id="KW-1185">Reference proteome</keyword>
<dbReference type="AlphaFoldDB" id="A0A9W9CG85"/>
<gene>
    <name evidence="2" type="ORF">N0V89_001002</name>
</gene>
<reference evidence="2" key="1">
    <citation type="submission" date="2022-10" db="EMBL/GenBank/DDBJ databases">
        <title>Tapping the CABI collections for fungal endophytes: first genome assemblies for Collariella, Neodidymelliopsis, Ascochyta clinopodiicola, Didymella pomorum, Didymosphaeria variabile, Neocosmospora piperis and Neocucurbitaria cava.</title>
        <authorList>
            <person name="Hill R."/>
        </authorList>
    </citation>
    <scope>NUCLEOTIDE SEQUENCE</scope>
    <source>
        <strain evidence="2">IMI 356815</strain>
    </source>
</reference>
<dbReference type="GeneID" id="80904532"/>
<evidence type="ECO:0000256" key="1">
    <source>
        <dbReference type="SAM" id="MobiDB-lite"/>
    </source>
</evidence>
<name>A0A9W9CG85_9PLEO</name>
<comment type="caution">
    <text evidence="2">The sequence shown here is derived from an EMBL/GenBank/DDBJ whole genome shotgun (WGS) entry which is preliminary data.</text>
</comment>
<dbReference type="OrthoDB" id="3946340at2759"/>